<dbReference type="RefSeq" id="WP_317641376.1">
    <property type="nucleotide sequence ID" value="NZ_JAPMIV010000043.1"/>
</dbReference>
<keyword evidence="2" id="KW-1185">Reference proteome</keyword>
<protein>
    <submittedName>
        <fullName evidence="1">Uncharacterized protein</fullName>
    </submittedName>
</protein>
<sequence length="161" mass="17239">MTAHWVSGLVGLALAGSVAGYVSWQAAKSPQTPEIVYAAPPCDPAPAFRVVEDPFDTIKPTAGGWEWGSQGVIEMRPCTGGTMTISGYGVGAGGDWPLLIASLGREGLGNWTFKSQRDLTVKVPHGGAVTLAFMNAYYDASQRPIQRRELHLHEVRFTPTP</sequence>
<name>A0ABU4DUB3_9DEIO</name>
<dbReference type="EMBL" id="JAPMIV010000043">
    <property type="protein sequence ID" value="MDV6376026.1"/>
    <property type="molecule type" value="Genomic_DNA"/>
</dbReference>
<evidence type="ECO:0000313" key="2">
    <source>
        <dbReference type="Proteomes" id="UP001276150"/>
    </source>
</evidence>
<accession>A0ABU4DUB3</accession>
<proteinExistence type="predicted"/>
<comment type="caution">
    <text evidence="1">The sequence shown here is derived from an EMBL/GenBank/DDBJ whole genome shotgun (WGS) entry which is preliminary data.</text>
</comment>
<dbReference type="Proteomes" id="UP001276150">
    <property type="component" value="Unassembled WGS sequence"/>
</dbReference>
<gene>
    <name evidence="1" type="ORF">ORD21_15615</name>
</gene>
<reference evidence="1 2" key="1">
    <citation type="submission" date="2022-11" db="EMBL/GenBank/DDBJ databases">
        <title>Deinococcus ZS9-10, Low Temperature and Draught-tolerating, UV-resistant Bacteria from Continental Antarctica.</title>
        <authorList>
            <person name="Cheng L."/>
        </authorList>
    </citation>
    <scope>NUCLEOTIDE SEQUENCE [LARGE SCALE GENOMIC DNA]</scope>
    <source>
        <strain evidence="1 2">ZS9-10</strain>
    </source>
</reference>
<evidence type="ECO:0000313" key="1">
    <source>
        <dbReference type="EMBL" id="MDV6376026.1"/>
    </source>
</evidence>
<organism evidence="1 2">
    <name type="scientific">Deinococcus arenicola</name>
    <dbReference type="NCBI Taxonomy" id="2994950"/>
    <lineage>
        <taxon>Bacteria</taxon>
        <taxon>Thermotogati</taxon>
        <taxon>Deinococcota</taxon>
        <taxon>Deinococci</taxon>
        <taxon>Deinococcales</taxon>
        <taxon>Deinococcaceae</taxon>
        <taxon>Deinococcus</taxon>
    </lineage>
</organism>